<evidence type="ECO:0000313" key="2">
    <source>
        <dbReference type="Proteomes" id="UP000004995"/>
    </source>
</evidence>
<dbReference type="PANTHER" id="PTHR31257">
    <property type="entry name" value="RICIN B-LIKE LECTIN EULS3"/>
    <property type="match status" value="1"/>
</dbReference>
<dbReference type="InParanoid" id="K3XYZ1"/>
<dbReference type="InterPro" id="IPR040249">
    <property type="entry name" value="Ricin_B-like_lectin_EULS3-like"/>
</dbReference>
<dbReference type="OMA" id="TKAETHC"/>
<dbReference type="HOGENOM" id="CLU_1108628_0_0_1"/>
<dbReference type="eggNOG" id="ENOG502QTCR">
    <property type="taxonomic scope" value="Eukaryota"/>
</dbReference>
<dbReference type="Gramene" id="KQL10311">
    <property type="protein sequence ID" value="KQL10311"/>
    <property type="gene ID" value="SETIT_007149mg"/>
</dbReference>
<dbReference type="InterPro" id="IPR035992">
    <property type="entry name" value="Ricin_B-like_lectins"/>
</dbReference>
<evidence type="ECO:0000313" key="1">
    <source>
        <dbReference type="EnsemblPlants" id="KQL10311"/>
    </source>
</evidence>
<accession>K3XYZ1</accession>
<organism evidence="1 2">
    <name type="scientific">Setaria italica</name>
    <name type="common">Foxtail millet</name>
    <name type="synonym">Panicum italicum</name>
    <dbReference type="NCBI Taxonomy" id="4555"/>
    <lineage>
        <taxon>Eukaryota</taxon>
        <taxon>Viridiplantae</taxon>
        <taxon>Streptophyta</taxon>
        <taxon>Embryophyta</taxon>
        <taxon>Tracheophyta</taxon>
        <taxon>Spermatophyta</taxon>
        <taxon>Magnoliopsida</taxon>
        <taxon>Liliopsida</taxon>
        <taxon>Poales</taxon>
        <taxon>Poaceae</taxon>
        <taxon>PACMAD clade</taxon>
        <taxon>Panicoideae</taxon>
        <taxon>Panicodae</taxon>
        <taxon>Paniceae</taxon>
        <taxon>Cenchrinae</taxon>
        <taxon>Setaria</taxon>
    </lineage>
</organism>
<name>K3XYZ1_SETIT</name>
<dbReference type="EnsemblPlants" id="KQL10311">
    <property type="protein sequence ID" value="KQL10311"/>
    <property type="gene ID" value="SETIT_007149mg"/>
</dbReference>
<dbReference type="AlphaFoldDB" id="K3XYZ1"/>
<sequence length="251" mass="28124">MFGFSNVFHPTTAGGGGGGADENLCLTVRDGDAVLAPADSSDDHQHWYKDKRFGRFVKLVRFDWDSFDNTLMWTLSSDPGNDGFGFIRTLNDVFLKLAVIEEDKGHGATIRLSDSCDGGSHHWKILQCTPCKADEGFSVAVRDEHQHWIEDTRSGDIIKDEDGYAAFALINRATGHAIKKSDEAREGPVMLVPYDLHHLDKSVLWSKSGDMMHDFHYIRMVDSICLNLDICDEGRHDKYHKGVQDGTKITH</sequence>
<protein>
    <submittedName>
        <fullName evidence="1">Uncharacterized protein</fullName>
    </submittedName>
</protein>
<dbReference type="STRING" id="4555.K3XYZ1"/>
<dbReference type="PANTHER" id="PTHR31257:SF3">
    <property type="entry name" value="RICIN B-LIKE LECTIN R40C1"/>
    <property type="match status" value="1"/>
</dbReference>
<reference evidence="1" key="2">
    <citation type="submission" date="2018-08" db="UniProtKB">
        <authorList>
            <consortium name="EnsemblPlants"/>
        </authorList>
    </citation>
    <scope>IDENTIFICATION</scope>
    <source>
        <strain evidence="1">Yugu1</strain>
    </source>
</reference>
<dbReference type="EMBL" id="AGNK02002361">
    <property type="status" value="NOT_ANNOTATED_CDS"/>
    <property type="molecule type" value="Genomic_DNA"/>
</dbReference>
<dbReference type="Proteomes" id="UP000004995">
    <property type="component" value="Unassembled WGS sequence"/>
</dbReference>
<keyword evidence="2" id="KW-1185">Reference proteome</keyword>
<reference evidence="2" key="1">
    <citation type="journal article" date="2012" name="Nat. Biotechnol.">
        <title>Reference genome sequence of the model plant Setaria.</title>
        <authorList>
            <person name="Bennetzen J.L."/>
            <person name="Schmutz J."/>
            <person name="Wang H."/>
            <person name="Percifield R."/>
            <person name="Hawkins J."/>
            <person name="Pontaroli A.C."/>
            <person name="Estep M."/>
            <person name="Feng L."/>
            <person name="Vaughn J.N."/>
            <person name="Grimwood J."/>
            <person name="Jenkins J."/>
            <person name="Barry K."/>
            <person name="Lindquist E."/>
            <person name="Hellsten U."/>
            <person name="Deshpande S."/>
            <person name="Wang X."/>
            <person name="Wu X."/>
            <person name="Mitros T."/>
            <person name="Triplett J."/>
            <person name="Yang X."/>
            <person name="Ye C.Y."/>
            <person name="Mauro-Herrera M."/>
            <person name="Wang L."/>
            <person name="Li P."/>
            <person name="Sharma M."/>
            <person name="Sharma R."/>
            <person name="Ronald P.C."/>
            <person name="Panaud O."/>
            <person name="Kellogg E.A."/>
            <person name="Brutnell T.P."/>
            <person name="Doust A.N."/>
            <person name="Tuskan G.A."/>
            <person name="Rokhsar D."/>
            <person name="Devos K.M."/>
        </authorList>
    </citation>
    <scope>NUCLEOTIDE SEQUENCE [LARGE SCALE GENOMIC DNA]</scope>
    <source>
        <strain evidence="2">cv. Yugu1</strain>
    </source>
</reference>
<proteinExistence type="predicted"/>
<dbReference type="SUPFAM" id="SSF50370">
    <property type="entry name" value="Ricin B-like lectins"/>
    <property type="match status" value="1"/>
</dbReference>